<dbReference type="InterPro" id="IPR010982">
    <property type="entry name" value="Lambda_DNA-bd_dom_sf"/>
</dbReference>
<sequence length="184" mass="19595">MSDDPWGTHPVPRRLLFREALGREAHDERVRRGERLVDVAHAAALSPQYLSEIERGRKDPSSEVLRELAQALGLDPLDLVERAARRMADARAADRQRVTLTARRARPGRGVRVRAGFGAPATLVTEEAWPIGPGATVGARSAVPLAPLDLRSATGSVPVDETGTGTDPVIRANAPVGALVALAA</sequence>
<keyword evidence="3" id="KW-1185">Reference proteome</keyword>
<evidence type="ECO:0000259" key="1">
    <source>
        <dbReference type="PROSITE" id="PS50943"/>
    </source>
</evidence>
<dbReference type="OrthoDB" id="3188736at2"/>
<evidence type="ECO:0000313" key="3">
    <source>
        <dbReference type="Proteomes" id="UP000467240"/>
    </source>
</evidence>
<proteinExistence type="predicted"/>
<dbReference type="Proteomes" id="UP000467240">
    <property type="component" value="Unassembled WGS sequence"/>
</dbReference>
<dbReference type="InterPro" id="IPR001387">
    <property type="entry name" value="Cro/C1-type_HTH"/>
</dbReference>
<dbReference type="Pfam" id="PF13560">
    <property type="entry name" value="HTH_31"/>
    <property type="match status" value="1"/>
</dbReference>
<evidence type="ECO:0000313" key="2">
    <source>
        <dbReference type="EMBL" id="KAB1662237.1"/>
    </source>
</evidence>
<dbReference type="EMBL" id="WBJZ01000002">
    <property type="protein sequence ID" value="KAB1662237.1"/>
    <property type="molecule type" value="Genomic_DNA"/>
</dbReference>
<dbReference type="GO" id="GO:0003677">
    <property type="term" value="F:DNA binding"/>
    <property type="evidence" value="ECO:0007669"/>
    <property type="project" value="InterPro"/>
</dbReference>
<comment type="caution">
    <text evidence="2">The sequence shown here is derived from an EMBL/GenBank/DDBJ whole genome shotgun (WGS) entry which is preliminary data.</text>
</comment>
<name>A0A7J5C331_9MICO</name>
<reference evidence="2 3" key="1">
    <citation type="submission" date="2019-09" db="EMBL/GenBank/DDBJ databases">
        <title>Phylogeny of genus Pseudoclavibacter and closely related genus.</title>
        <authorList>
            <person name="Li Y."/>
        </authorList>
    </citation>
    <scope>NUCLEOTIDE SEQUENCE [LARGE SCALE GENOMIC DNA]</scope>
    <source>
        <strain evidence="2 3">DSM 23821</strain>
    </source>
</reference>
<dbReference type="RefSeq" id="WP_158039175.1">
    <property type="nucleotide sequence ID" value="NZ_JACCFV010000001.1"/>
</dbReference>
<dbReference type="Gene3D" id="1.10.260.40">
    <property type="entry name" value="lambda repressor-like DNA-binding domains"/>
    <property type="match status" value="1"/>
</dbReference>
<dbReference type="PROSITE" id="PS50943">
    <property type="entry name" value="HTH_CROC1"/>
    <property type="match status" value="1"/>
</dbReference>
<dbReference type="SMART" id="SM00530">
    <property type="entry name" value="HTH_XRE"/>
    <property type="match status" value="1"/>
</dbReference>
<dbReference type="AlphaFoldDB" id="A0A7J5C331"/>
<organism evidence="2 3">
    <name type="scientific">Pseudoclavibacter chungangensis</name>
    <dbReference type="NCBI Taxonomy" id="587635"/>
    <lineage>
        <taxon>Bacteria</taxon>
        <taxon>Bacillati</taxon>
        <taxon>Actinomycetota</taxon>
        <taxon>Actinomycetes</taxon>
        <taxon>Micrococcales</taxon>
        <taxon>Microbacteriaceae</taxon>
        <taxon>Pseudoclavibacter</taxon>
    </lineage>
</organism>
<dbReference type="CDD" id="cd00093">
    <property type="entry name" value="HTH_XRE"/>
    <property type="match status" value="1"/>
</dbReference>
<dbReference type="SUPFAM" id="SSF47413">
    <property type="entry name" value="lambda repressor-like DNA-binding domains"/>
    <property type="match status" value="1"/>
</dbReference>
<feature type="domain" description="HTH cro/C1-type" evidence="1">
    <location>
        <begin position="38"/>
        <end position="79"/>
    </location>
</feature>
<gene>
    <name evidence="2" type="ORF">F8O01_01900</name>
</gene>
<accession>A0A7J5C331</accession>
<protein>
    <submittedName>
        <fullName evidence="2">Helix-turn-helix transcriptional regulator</fullName>
    </submittedName>
</protein>